<protein>
    <recommendedName>
        <fullName evidence="4">Protein kinase domain-containing protein</fullName>
    </recommendedName>
</protein>
<dbReference type="SUPFAM" id="SSF56112">
    <property type="entry name" value="Protein kinase-like (PK-like)"/>
    <property type="match status" value="1"/>
</dbReference>
<evidence type="ECO:0000313" key="3">
    <source>
        <dbReference type="Proteomes" id="UP001230156"/>
    </source>
</evidence>
<keyword evidence="3" id="KW-1185">Reference proteome</keyword>
<comment type="caution">
    <text evidence="2">The sequence shown here is derived from an EMBL/GenBank/DDBJ whole genome shotgun (WGS) entry which is preliminary data.</text>
</comment>
<dbReference type="Proteomes" id="UP001230156">
    <property type="component" value="Unassembled WGS sequence"/>
</dbReference>
<feature type="transmembrane region" description="Helical" evidence="1">
    <location>
        <begin position="649"/>
        <end position="671"/>
    </location>
</feature>
<evidence type="ECO:0000313" key="2">
    <source>
        <dbReference type="EMBL" id="MDQ7246530.1"/>
    </source>
</evidence>
<proteinExistence type="predicted"/>
<gene>
    <name evidence="2" type="ORF">Q8A70_02580</name>
</gene>
<keyword evidence="1" id="KW-0472">Membrane</keyword>
<organism evidence="2 3">
    <name type="scientific">Dongia sedimenti</name>
    <dbReference type="NCBI Taxonomy" id="3064282"/>
    <lineage>
        <taxon>Bacteria</taxon>
        <taxon>Pseudomonadati</taxon>
        <taxon>Pseudomonadota</taxon>
        <taxon>Alphaproteobacteria</taxon>
        <taxon>Rhodospirillales</taxon>
        <taxon>Dongiaceae</taxon>
        <taxon>Dongia</taxon>
    </lineage>
</organism>
<reference evidence="3" key="1">
    <citation type="submission" date="2023-08" db="EMBL/GenBank/DDBJ databases">
        <title>Rhodospirillaceae gen. nov., a novel taxon isolated from the Yangtze River Yuezi River estuary sludge.</title>
        <authorList>
            <person name="Ruan L."/>
        </authorList>
    </citation>
    <scope>NUCLEOTIDE SEQUENCE [LARGE SCALE GENOMIC DNA]</scope>
    <source>
        <strain evidence="3">R-7</strain>
    </source>
</reference>
<keyword evidence="1" id="KW-1133">Transmembrane helix</keyword>
<evidence type="ECO:0000256" key="1">
    <source>
        <dbReference type="SAM" id="Phobius"/>
    </source>
</evidence>
<sequence>MADDSDLVMLRDRFELKPASRLPQFDQGDALAYAVEDRSHTGRKLFALICSGTVPCRGLNLPERRTQIPMLWPEAAGIVDWPVSSSGGSTVWGRRPALVYPQPAGERLQKDPSQPLPVLNEQLIARNIIKPAMLVLKELGQLGVAHRAIRPGNIFYALGNSGEVVFGECFAAPPGSDQPVVYETIENGLASRMGRAPGSQADDLYALGVLVLRLHLGNAMQALNDEAVIAAKINFGTFSALAGGEKVSPSMAEMLRGLLSDKVSDRWTLRNLEMWMLGQYFNPILPNLPQRATRPIRLGGGEHLNRPAAAYAMAVNWDEALTNVENGTLDSWLKRGFNDEKVNEPLQLARGLAMSYGPSTGTKHRMVSRLIQFMGPSLPICYKSIRVSGTALGTMLASVIDQPPLRTEFVEMLRARLPQGWLDHQPKLTSELASVRRTLDGVEKIVERPGPGYSVERVLYELDPGMPCRSELIGDYYVTSLKDLLPAIDAALPGAEAGTMPIDRHIAAFTAAKLARPIERELTQIGNPADQSGYRLGILRLLAAVQRQHPNHDLPRLAETLLELMKPVVESFHRLQARSEIRKKLEQCAAHSDFVQMAELLDEEGPFRQSDTHGFEHAQNTYAELEKEAQWLEDGGLTDPARVQASARVSAAISAAFLASGVLAAFTVAMVL</sequence>
<dbReference type="InterPro" id="IPR011009">
    <property type="entry name" value="Kinase-like_dom_sf"/>
</dbReference>
<dbReference type="EMBL" id="JAUYVI010000001">
    <property type="protein sequence ID" value="MDQ7246530.1"/>
    <property type="molecule type" value="Genomic_DNA"/>
</dbReference>
<accession>A0ABU0YFN2</accession>
<keyword evidence="1" id="KW-0812">Transmembrane</keyword>
<dbReference type="RefSeq" id="WP_379953922.1">
    <property type="nucleotide sequence ID" value="NZ_JAUYVI010000001.1"/>
</dbReference>
<name>A0ABU0YFN2_9PROT</name>
<dbReference type="Gene3D" id="1.10.510.10">
    <property type="entry name" value="Transferase(Phosphotransferase) domain 1"/>
    <property type="match status" value="1"/>
</dbReference>
<evidence type="ECO:0008006" key="4">
    <source>
        <dbReference type="Google" id="ProtNLM"/>
    </source>
</evidence>